<feature type="transmembrane region" description="Helical" evidence="2">
    <location>
        <begin position="116"/>
        <end position="137"/>
    </location>
</feature>
<gene>
    <name evidence="4" type="ORF">C4B63_32g49</name>
</gene>
<accession>A0A2V2V9R7</accession>
<keyword evidence="2" id="KW-0472">Membrane</keyword>
<dbReference type="Proteomes" id="UP000246121">
    <property type="component" value="Unassembled WGS sequence"/>
</dbReference>
<feature type="compositionally biased region" description="Basic and acidic residues" evidence="1">
    <location>
        <begin position="296"/>
        <end position="305"/>
    </location>
</feature>
<dbReference type="VEuPathDB" id="TriTrypDB:TcG_05472"/>
<dbReference type="InterPro" id="IPR009060">
    <property type="entry name" value="UBA-like_sf"/>
</dbReference>
<feature type="transmembrane region" description="Helical" evidence="2">
    <location>
        <begin position="51"/>
        <end position="71"/>
    </location>
</feature>
<dbReference type="OrthoDB" id="272778at2759"/>
<dbReference type="VEuPathDB" id="TriTrypDB:TcCLB.506399.60"/>
<feature type="domain" description="UBA" evidence="3">
    <location>
        <begin position="317"/>
        <end position="359"/>
    </location>
</feature>
<dbReference type="VEuPathDB" id="TriTrypDB:C3747_42g53"/>
<dbReference type="AlphaFoldDB" id="A0A2V2V9R7"/>
<dbReference type="VEuPathDB" id="TriTrypDB:C4B63_32g49"/>
<evidence type="ECO:0000256" key="2">
    <source>
        <dbReference type="SAM" id="Phobius"/>
    </source>
</evidence>
<reference evidence="4 5" key="1">
    <citation type="journal article" date="2018" name="Microb. Genom.">
        <title>Expanding an expanded genome: long-read sequencing of Trypanosoma cruzi.</title>
        <authorList>
            <person name="Berna L."/>
            <person name="Rodriguez M."/>
            <person name="Chiribao M.L."/>
            <person name="Parodi-Talice A."/>
            <person name="Pita S."/>
            <person name="Rijo G."/>
            <person name="Alvarez-Valin F."/>
            <person name="Robello C."/>
        </authorList>
    </citation>
    <scope>NUCLEOTIDE SEQUENCE [LARGE SCALE GENOMIC DNA]</scope>
    <source>
        <strain evidence="4 5">Dm28c</strain>
    </source>
</reference>
<dbReference type="SUPFAM" id="SSF46934">
    <property type="entry name" value="UBA-like"/>
    <property type="match status" value="1"/>
</dbReference>
<keyword evidence="2" id="KW-1133">Transmembrane helix</keyword>
<feature type="transmembrane region" description="Helical" evidence="2">
    <location>
        <begin position="149"/>
        <end position="169"/>
    </location>
</feature>
<organism evidence="4 5">
    <name type="scientific">Trypanosoma cruzi</name>
    <dbReference type="NCBI Taxonomy" id="5693"/>
    <lineage>
        <taxon>Eukaryota</taxon>
        <taxon>Discoba</taxon>
        <taxon>Euglenozoa</taxon>
        <taxon>Kinetoplastea</taxon>
        <taxon>Metakinetoplastina</taxon>
        <taxon>Trypanosomatida</taxon>
        <taxon>Trypanosomatidae</taxon>
        <taxon>Trypanosoma</taxon>
        <taxon>Schizotrypanum</taxon>
    </lineage>
</organism>
<dbReference type="CDD" id="cd14291">
    <property type="entry name" value="UBA1_NUB1_like"/>
    <property type="match status" value="1"/>
</dbReference>
<evidence type="ECO:0000313" key="4">
    <source>
        <dbReference type="EMBL" id="PWU93245.1"/>
    </source>
</evidence>
<dbReference type="PROSITE" id="PS50030">
    <property type="entry name" value="UBA"/>
    <property type="match status" value="1"/>
</dbReference>
<evidence type="ECO:0000259" key="3">
    <source>
        <dbReference type="PROSITE" id="PS50030"/>
    </source>
</evidence>
<dbReference type="VEuPathDB" id="TriTrypDB:Tc_MARK_231"/>
<evidence type="ECO:0000313" key="5">
    <source>
        <dbReference type="Proteomes" id="UP000246121"/>
    </source>
</evidence>
<protein>
    <recommendedName>
        <fullName evidence="3">UBA domain-containing protein</fullName>
    </recommendedName>
</protein>
<name>A0A2V2V9R7_TRYCR</name>
<evidence type="ECO:0000256" key="1">
    <source>
        <dbReference type="SAM" id="MobiDB-lite"/>
    </source>
</evidence>
<dbReference type="Gene3D" id="1.10.8.10">
    <property type="entry name" value="DNA helicase RuvA subunit, C-terminal domain"/>
    <property type="match status" value="1"/>
</dbReference>
<feature type="transmembrane region" description="Helical" evidence="2">
    <location>
        <begin position="83"/>
        <end position="104"/>
    </location>
</feature>
<dbReference type="VEuPathDB" id="TriTrypDB:TcCLB.511909.70"/>
<dbReference type="SMART" id="SM00165">
    <property type="entry name" value="UBA"/>
    <property type="match status" value="1"/>
</dbReference>
<dbReference type="VEuPathDB" id="TriTrypDB:TcBrA4_0010200"/>
<dbReference type="VEuPathDB" id="TriTrypDB:TcCL_NonESM02759"/>
<dbReference type="VEuPathDB" id="TriTrypDB:TCSYLVIO_001403"/>
<proteinExistence type="predicted"/>
<keyword evidence="2" id="KW-0812">Transmembrane</keyword>
<dbReference type="VEuPathDB" id="TriTrypDB:TcYC6_0083030"/>
<dbReference type="EMBL" id="PRFA01000032">
    <property type="protein sequence ID" value="PWU93245.1"/>
    <property type="molecule type" value="Genomic_DNA"/>
</dbReference>
<dbReference type="InterPro" id="IPR015940">
    <property type="entry name" value="UBA"/>
</dbReference>
<dbReference type="VEuPathDB" id="TriTrypDB:BCY84_11125"/>
<feature type="transmembrane region" description="Helical" evidence="2">
    <location>
        <begin position="189"/>
        <end position="207"/>
    </location>
</feature>
<dbReference type="VEuPathDB" id="TriTrypDB:ECC02_004096"/>
<feature type="region of interest" description="Disordered" evidence="1">
    <location>
        <begin position="295"/>
        <end position="314"/>
    </location>
</feature>
<sequence length="360" mass="40301">MVLENAPVTGLLLGISVLSLSFTPRQYITLQHPYVASGWKTTIRRLPLETLPFGLIGVSLMDVTCTLLILFQMRILERRWGSSLFLAFVMTSAMTGSVLLNMFITESTPPLNLDQFRILSSGGSIVPLVALVTRYVLEVRSLCRWRVPLLPIVITEWSLVFAPLIRLVLFPATEIRPRTHKQRAIHVDIGSWTRLMLALLGIVWGIASKETRLLKWWLSFSSRYICRPFINFIRPVLSCMAGPTSVVELGIPRQNSGEQTVSSGRYTVDNLAGLQVEGHVRVHRARPPANTLFGEQMRRRNERNSGSRGGSTVMTDAVTEERIAQIMELGLGFDAETIRLALIDANGYVDMAVEKLVSRL</sequence>
<comment type="caution">
    <text evidence="4">The sequence shown here is derived from an EMBL/GenBank/DDBJ whole genome shotgun (WGS) entry which is preliminary data.</text>
</comment>
<dbReference type="VEuPathDB" id="TriTrypDB:TCDM_06955"/>